<dbReference type="InterPro" id="IPR027443">
    <property type="entry name" value="IPNS-like_sf"/>
</dbReference>
<sequence length="150" mass="17002">MAVNISSSTVNSPPAEEVDGTATFPLLQSVKIDVSLLINPSSPEGNEELNKLRIALTIYGCYILQAVNHGLENSIFNELYDVTKMFFSLPLEEKKKYYSSRPAGDFESFGNDQFLIGNQTLDGNDRLYLSLYPEDERRLKSWPENPKEFR</sequence>
<dbReference type="GO" id="GO:0046872">
    <property type="term" value="F:metal ion binding"/>
    <property type="evidence" value="ECO:0007669"/>
    <property type="project" value="UniProtKB-KW"/>
</dbReference>
<dbReference type="SUPFAM" id="SSF51197">
    <property type="entry name" value="Clavaminate synthase-like"/>
    <property type="match status" value="1"/>
</dbReference>
<dbReference type="Proteomes" id="UP001630127">
    <property type="component" value="Unassembled WGS sequence"/>
</dbReference>
<keyword evidence="2" id="KW-0408">Iron</keyword>
<evidence type="ECO:0000259" key="3">
    <source>
        <dbReference type="Pfam" id="PF14226"/>
    </source>
</evidence>
<dbReference type="GO" id="GO:0016706">
    <property type="term" value="F:2-oxoglutarate-dependent dioxygenase activity"/>
    <property type="evidence" value="ECO:0007669"/>
    <property type="project" value="UniProtKB-ARBA"/>
</dbReference>
<evidence type="ECO:0000256" key="1">
    <source>
        <dbReference type="ARBA" id="ARBA00022723"/>
    </source>
</evidence>
<dbReference type="AlphaFoldDB" id="A0ABD2ZQ22"/>
<evidence type="ECO:0000256" key="2">
    <source>
        <dbReference type="ARBA" id="ARBA00023004"/>
    </source>
</evidence>
<evidence type="ECO:0000313" key="5">
    <source>
        <dbReference type="Proteomes" id="UP001630127"/>
    </source>
</evidence>
<dbReference type="PANTHER" id="PTHR47991">
    <property type="entry name" value="OXOGLUTARATE/IRON-DEPENDENT DIOXYGENASE"/>
    <property type="match status" value="1"/>
</dbReference>
<organism evidence="4 5">
    <name type="scientific">Cinchona calisaya</name>
    <dbReference type="NCBI Taxonomy" id="153742"/>
    <lineage>
        <taxon>Eukaryota</taxon>
        <taxon>Viridiplantae</taxon>
        <taxon>Streptophyta</taxon>
        <taxon>Embryophyta</taxon>
        <taxon>Tracheophyta</taxon>
        <taxon>Spermatophyta</taxon>
        <taxon>Magnoliopsida</taxon>
        <taxon>eudicotyledons</taxon>
        <taxon>Gunneridae</taxon>
        <taxon>Pentapetalae</taxon>
        <taxon>asterids</taxon>
        <taxon>lamiids</taxon>
        <taxon>Gentianales</taxon>
        <taxon>Rubiaceae</taxon>
        <taxon>Cinchonoideae</taxon>
        <taxon>Cinchoneae</taxon>
        <taxon>Cinchona</taxon>
    </lineage>
</organism>
<dbReference type="EMBL" id="JBJUIK010000008">
    <property type="protein sequence ID" value="KAL3520567.1"/>
    <property type="molecule type" value="Genomic_DNA"/>
</dbReference>
<dbReference type="Pfam" id="PF14226">
    <property type="entry name" value="DIOX_N"/>
    <property type="match status" value="1"/>
</dbReference>
<feature type="domain" description="Non-haem dioxygenase N-terminal" evidence="3">
    <location>
        <begin position="32"/>
        <end position="145"/>
    </location>
</feature>
<reference evidence="4 5" key="1">
    <citation type="submission" date="2024-11" db="EMBL/GenBank/DDBJ databases">
        <title>A near-complete genome assembly of Cinchona calisaya.</title>
        <authorList>
            <person name="Lian D.C."/>
            <person name="Zhao X.W."/>
            <person name="Wei L."/>
        </authorList>
    </citation>
    <scope>NUCLEOTIDE SEQUENCE [LARGE SCALE GENOMIC DNA]</scope>
    <source>
        <tissue evidence="4">Nenye</tissue>
    </source>
</reference>
<dbReference type="InterPro" id="IPR050295">
    <property type="entry name" value="Plant_2OG-oxidoreductases"/>
</dbReference>
<proteinExistence type="predicted"/>
<dbReference type="InterPro" id="IPR026992">
    <property type="entry name" value="DIOX_N"/>
</dbReference>
<gene>
    <name evidence="4" type="ORF">ACH5RR_018716</name>
</gene>
<evidence type="ECO:0000313" key="4">
    <source>
        <dbReference type="EMBL" id="KAL3520567.1"/>
    </source>
</evidence>
<name>A0ABD2ZQ22_9GENT</name>
<comment type="caution">
    <text evidence="4">The sequence shown here is derived from an EMBL/GenBank/DDBJ whole genome shotgun (WGS) entry which is preliminary data.</text>
</comment>
<keyword evidence="5" id="KW-1185">Reference proteome</keyword>
<protein>
    <recommendedName>
        <fullName evidence="3">Non-haem dioxygenase N-terminal domain-containing protein</fullName>
    </recommendedName>
</protein>
<accession>A0ABD2ZQ22</accession>
<dbReference type="Gene3D" id="2.60.120.330">
    <property type="entry name" value="B-lactam Antibiotic, Isopenicillin N Synthase, Chain"/>
    <property type="match status" value="1"/>
</dbReference>
<keyword evidence="1" id="KW-0479">Metal-binding</keyword>